<reference evidence="2 3" key="1">
    <citation type="submission" date="2018-01" db="EMBL/GenBank/DDBJ databases">
        <title>Genome sequence of a Cantenovulum-like bacteria.</title>
        <authorList>
            <person name="Tan W.R."/>
            <person name="Lau N.-S."/>
            <person name="Go F."/>
            <person name="Amirul A.-A.A."/>
        </authorList>
    </citation>
    <scope>NUCLEOTIDE SEQUENCE [LARGE SCALE GENOMIC DNA]</scope>
    <source>
        <strain evidence="2 3">CCB-QB4</strain>
    </source>
</reference>
<evidence type="ECO:0000313" key="2">
    <source>
        <dbReference type="EMBL" id="AWB67557.1"/>
    </source>
</evidence>
<proteinExistence type="predicted"/>
<dbReference type="KEGG" id="cate:C2869_14405"/>
<dbReference type="RefSeq" id="WP_108603603.1">
    <property type="nucleotide sequence ID" value="NZ_CP026604.1"/>
</dbReference>
<dbReference type="OrthoDB" id="21395at2"/>
<dbReference type="EMBL" id="CP026604">
    <property type="protein sequence ID" value="AWB67557.1"/>
    <property type="molecule type" value="Genomic_DNA"/>
</dbReference>
<dbReference type="AlphaFoldDB" id="A0A2S0VTM3"/>
<keyword evidence="3" id="KW-1185">Reference proteome</keyword>
<name>A0A2S0VTM3_9ALTE</name>
<protein>
    <recommendedName>
        <fullName evidence="1">DUF2760 domain-containing protein</fullName>
    </recommendedName>
</protein>
<gene>
    <name evidence="2" type="ORF">C2869_14405</name>
</gene>
<dbReference type="Proteomes" id="UP000244441">
    <property type="component" value="Chromosome"/>
</dbReference>
<accession>A0A2S0VTM3</accession>
<feature type="domain" description="DUF2760" evidence="1">
    <location>
        <begin position="49"/>
        <end position="175"/>
    </location>
</feature>
<evidence type="ECO:0000313" key="3">
    <source>
        <dbReference type="Proteomes" id="UP000244441"/>
    </source>
</evidence>
<dbReference type="InterPro" id="IPR021212">
    <property type="entry name" value="DUF2760"/>
</dbReference>
<dbReference type="Pfam" id="PF10816">
    <property type="entry name" value="DUF2760"/>
    <property type="match status" value="1"/>
</dbReference>
<organism evidence="2 3">
    <name type="scientific">Saccharobesus litoralis</name>
    <dbReference type="NCBI Taxonomy" id="2172099"/>
    <lineage>
        <taxon>Bacteria</taxon>
        <taxon>Pseudomonadati</taxon>
        <taxon>Pseudomonadota</taxon>
        <taxon>Gammaproteobacteria</taxon>
        <taxon>Alteromonadales</taxon>
        <taxon>Alteromonadaceae</taxon>
        <taxon>Saccharobesus</taxon>
    </lineage>
</organism>
<sequence>MRLVTAFTYFFKILFQGEQKALQLLTCSDKQSKPIDAEQQRPEFQYSHSPAVQVLNLFQSNGRLIDFLKEDISQYEDADIGAAVRDIHAGCQQVLDKNFELTSVFNKNQEGQAISVNSEFDPSKIELVGNLSANTVAGSGVQGTLVHAGWIVEAIKLPTIAKGQNDRVVAPAQVEV</sequence>
<evidence type="ECO:0000259" key="1">
    <source>
        <dbReference type="Pfam" id="PF10816"/>
    </source>
</evidence>